<comment type="caution">
    <text evidence="2">The sequence shown here is derived from an EMBL/GenBank/DDBJ whole genome shotgun (WGS) entry which is preliminary data.</text>
</comment>
<dbReference type="InterPro" id="IPR038765">
    <property type="entry name" value="Papain-like_cys_pep_sf"/>
</dbReference>
<evidence type="ECO:0008006" key="4">
    <source>
        <dbReference type="Google" id="ProtNLM"/>
    </source>
</evidence>
<evidence type="ECO:0000256" key="1">
    <source>
        <dbReference type="SAM" id="MobiDB-lite"/>
    </source>
</evidence>
<evidence type="ECO:0000313" key="2">
    <source>
        <dbReference type="EMBL" id="MED6211816.1"/>
    </source>
</evidence>
<dbReference type="Gene3D" id="3.40.395.10">
    <property type="entry name" value="Adenoviral Proteinase, Chain A"/>
    <property type="match status" value="1"/>
</dbReference>
<organism evidence="2 3">
    <name type="scientific">Stylosanthes scabra</name>
    <dbReference type="NCBI Taxonomy" id="79078"/>
    <lineage>
        <taxon>Eukaryota</taxon>
        <taxon>Viridiplantae</taxon>
        <taxon>Streptophyta</taxon>
        <taxon>Embryophyta</taxon>
        <taxon>Tracheophyta</taxon>
        <taxon>Spermatophyta</taxon>
        <taxon>Magnoliopsida</taxon>
        <taxon>eudicotyledons</taxon>
        <taxon>Gunneridae</taxon>
        <taxon>Pentapetalae</taxon>
        <taxon>rosids</taxon>
        <taxon>fabids</taxon>
        <taxon>Fabales</taxon>
        <taxon>Fabaceae</taxon>
        <taxon>Papilionoideae</taxon>
        <taxon>50 kb inversion clade</taxon>
        <taxon>dalbergioids sensu lato</taxon>
        <taxon>Dalbergieae</taxon>
        <taxon>Pterocarpus clade</taxon>
        <taxon>Stylosanthes</taxon>
    </lineage>
</organism>
<name>A0ABU6YPI8_9FABA</name>
<feature type="compositionally biased region" description="Basic and acidic residues" evidence="1">
    <location>
        <begin position="145"/>
        <end position="156"/>
    </location>
</feature>
<dbReference type="Proteomes" id="UP001341840">
    <property type="component" value="Unassembled WGS sequence"/>
</dbReference>
<dbReference type="SUPFAM" id="SSF54001">
    <property type="entry name" value="Cysteine proteinases"/>
    <property type="match status" value="1"/>
</dbReference>
<feature type="region of interest" description="Disordered" evidence="1">
    <location>
        <begin position="140"/>
        <end position="161"/>
    </location>
</feature>
<sequence>MTNSTSSGSKTKIVFFPASFSTTVINRAKGSGSSYLRSCKLKTRTDRSEGQLNTGRATVEASLQRTRTSDVDGNGNRLVLRRLQLTHTAGTAQGQLTDLTTKLSLKVLLNSAPKILRETYLVLLLLVVLWEIHRRSCTSMGETADEGKGKPSRKDPTATGKLKLMPTEEELSLPSLKQSVLDDTSVIPVMKPQEVATHPKDVVNVYNRLRVHLLDNDRNTILRFCMQGKQLKVVKETLGFHGKLLEILWAEYFENKMKLSARAGPVLDGDTEELNVSAMATSDALGRVQVPTCKSDRNLMTEKHPVAAEEGIGNITPPLKKACKPPPGLVYSAENSGWITGDQIPRNIALKFRPPPGMKFLSTELAVVAYIFAKGQNMREVLFPGEHVVADREAFMSLYPRRELTDDYFLKIINVVATMLTVERESSTWFLPTTFSRMALNPAECRKEILDYVVSRYMRGYVDEVQKIYVPMYQSGHWYLMVVEMSWPTNNDSGVWVAQWMQTTNIWRSYDVPFITNEHRMRLACDLVMTKANKSRQEICMKAASYWDAKVKGLQVNEDEASSDSLLRRRNQLLVSARAV</sequence>
<protein>
    <recommendedName>
        <fullName evidence="4">Ubiquitin-like protease family profile domain-containing protein</fullName>
    </recommendedName>
</protein>
<reference evidence="2 3" key="1">
    <citation type="journal article" date="2023" name="Plants (Basel)">
        <title>Bridging the Gap: Combining Genomics and Transcriptomics Approaches to Understand Stylosanthes scabra, an Orphan Legume from the Brazilian Caatinga.</title>
        <authorList>
            <person name="Ferreira-Neto J.R.C."/>
            <person name="da Silva M.D."/>
            <person name="Binneck E."/>
            <person name="de Melo N.F."/>
            <person name="da Silva R.H."/>
            <person name="de Melo A.L.T.M."/>
            <person name="Pandolfi V."/>
            <person name="Bustamante F.O."/>
            <person name="Brasileiro-Vidal A.C."/>
            <person name="Benko-Iseppon A.M."/>
        </authorList>
    </citation>
    <scope>NUCLEOTIDE SEQUENCE [LARGE SCALE GENOMIC DNA]</scope>
    <source>
        <tissue evidence="2">Leaves</tissue>
    </source>
</reference>
<accession>A0ABU6YPI8</accession>
<dbReference type="EMBL" id="JASCZI010242687">
    <property type="protein sequence ID" value="MED6211816.1"/>
    <property type="molecule type" value="Genomic_DNA"/>
</dbReference>
<keyword evidence="3" id="KW-1185">Reference proteome</keyword>
<gene>
    <name evidence="2" type="ORF">PIB30_077191</name>
</gene>
<evidence type="ECO:0000313" key="3">
    <source>
        <dbReference type="Proteomes" id="UP001341840"/>
    </source>
</evidence>
<proteinExistence type="predicted"/>